<feature type="region of interest" description="Disordered" evidence="1">
    <location>
        <begin position="1"/>
        <end position="47"/>
    </location>
</feature>
<evidence type="ECO:0000256" key="1">
    <source>
        <dbReference type="SAM" id="MobiDB-lite"/>
    </source>
</evidence>
<keyword evidence="3" id="KW-1185">Reference proteome</keyword>
<dbReference type="GO" id="GO:0005675">
    <property type="term" value="C:transcription factor TFIIH holo complex"/>
    <property type="evidence" value="ECO:0007669"/>
    <property type="project" value="TreeGrafter"/>
</dbReference>
<organism evidence="2 3">
    <name type="scientific">Melanomma pulvis-pyrius CBS 109.77</name>
    <dbReference type="NCBI Taxonomy" id="1314802"/>
    <lineage>
        <taxon>Eukaryota</taxon>
        <taxon>Fungi</taxon>
        <taxon>Dikarya</taxon>
        <taxon>Ascomycota</taxon>
        <taxon>Pezizomycotina</taxon>
        <taxon>Dothideomycetes</taxon>
        <taxon>Pleosporomycetidae</taxon>
        <taxon>Pleosporales</taxon>
        <taxon>Melanommataceae</taxon>
        <taxon>Melanomma</taxon>
    </lineage>
</organism>
<reference evidence="2" key="1">
    <citation type="journal article" date="2020" name="Stud. Mycol.">
        <title>101 Dothideomycetes genomes: a test case for predicting lifestyles and emergence of pathogens.</title>
        <authorList>
            <person name="Haridas S."/>
            <person name="Albert R."/>
            <person name="Binder M."/>
            <person name="Bloem J."/>
            <person name="Labutti K."/>
            <person name="Salamov A."/>
            <person name="Andreopoulos B."/>
            <person name="Baker S."/>
            <person name="Barry K."/>
            <person name="Bills G."/>
            <person name="Bluhm B."/>
            <person name="Cannon C."/>
            <person name="Castanera R."/>
            <person name="Culley D."/>
            <person name="Daum C."/>
            <person name="Ezra D."/>
            <person name="Gonzalez J."/>
            <person name="Henrissat B."/>
            <person name="Kuo A."/>
            <person name="Liang C."/>
            <person name="Lipzen A."/>
            <person name="Lutzoni F."/>
            <person name="Magnuson J."/>
            <person name="Mondo S."/>
            <person name="Nolan M."/>
            <person name="Ohm R."/>
            <person name="Pangilinan J."/>
            <person name="Park H.-J."/>
            <person name="Ramirez L."/>
            <person name="Alfaro M."/>
            <person name="Sun H."/>
            <person name="Tritt A."/>
            <person name="Yoshinaga Y."/>
            <person name="Zwiers L.-H."/>
            <person name="Turgeon B."/>
            <person name="Goodwin S."/>
            <person name="Spatafora J."/>
            <person name="Crous P."/>
            <person name="Grigoriev I."/>
        </authorList>
    </citation>
    <scope>NUCLEOTIDE SEQUENCE</scope>
    <source>
        <strain evidence="2">CBS 109.77</strain>
    </source>
</reference>
<evidence type="ECO:0000313" key="2">
    <source>
        <dbReference type="EMBL" id="KAF2796126.1"/>
    </source>
</evidence>
<dbReference type="OrthoDB" id="5420410at2759"/>
<dbReference type="PANTHER" id="PTHR37781">
    <property type="entry name" value="TFIIH COMPLEX SUBUNIT"/>
    <property type="match status" value="1"/>
</dbReference>
<dbReference type="InterPro" id="IPR031349">
    <property type="entry name" value="Tfb6"/>
</dbReference>
<protein>
    <submittedName>
        <fullName evidence="2">Uncharacterized protein</fullName>
    </submittedName>
</protein>
<dbReference type="Pfam" id="PF17110">
    <property type="entry name" value="TFB6"/>
    <property type="match status" value="1"/>
</dbReference>
<dbReference type="PANTHER" id="PTHR37781:SF1">
    <property type="entry name" value="ADR380WP"/>
    <property type="match status" value="1"/>
</dbReference>
<feature type="region of interest" description="Disordered" evidence="1">
    <location>
        <begin position="199"/>
        <end position="226"/>
    </location>
</feature>
<dbReference type="Proteomes" id="UP000799757">
    <property type="component" value="Unassembled WGS sequence"/>
</dbReference>
<sequence>MMDPSINPSPNAIHNSSSAPPASSVAPSHHPSPLPKPRRHALKPGGPKEGELIRYLDAGVNKIQKRCDDRFKNRKTYIGRVGPGDAEAYRNFSQAARDMDGIIDVIWVSGSPYLQIPYLLNMAVMISEFLPLFKPAPRDTFRLLDKMDIVFSSLLRGKDYDTGEPLPGFENGKPISTTHKVRLKGIVERTRLIAVRVMSGDTDGDDGEQMEMDEDTTGGEETDKEEFVKFEGFETEDEEEDEVEWEEGQIARVYERTIGDLGDVLGGPPIGIITED</sequence>
<accession>A0A6A6XI06</accession>
<gene>
    <name evidence="2" type="ORF">K505DRAFT_359586</name>
</gene>
<feature type="compositionally biased region" description="Acidic residues" evidence="1">
    <location>
        <begin position="202"/>
        <end position="224"/>
    </location>
</feature>
<feature type="compositionally biased region" description="Low complexity" evidence="1">
    <location>
        <begin position="1"/>
        <end position="29"/>
    </location>
</feature>
<evidence type="ECO:0000313" key="3">
    <source>
        <dbReference type="Proteomes" id="UP000799757"/>
    </source>
</evidence>
<proteinExistence type="predicted"/>
<name>A0A6A6XI06_9PLEO</name>
<dbReference type="AlphaFoldDB" id="A0A6A6XI06"/>
<dbReference type="EMBL" id="MU001839">
    <property type="protein sequence ID" value="KAF2796126.1"/>
    <property type="molecule type" value="Genomic_DNA"/>
</dbReference>